<dbReference type="InterPro" id="IPR027417">
    <property type="entry name" value="P-loop_NTPase"/>
</dbReference>
<dbReference type="PANTHER" id="PTHR45641:SF1">
    <property type="entry name" value="AAA+ ATPASE DOMAIN-CONTAINING PROTEIN"/>
    <property type="match status" value="1"/>
</dbReference>
<protein>
    <recommendedName>
        <fullName evidence="6">AIG1-type G domain-containing protein</fullName>
    </recommendedName>
</protein>
<accession>A0A819PFW5</accession>
<dbReference type="InterPro" id="IPR011990">
    <property type="entry name" value="TPR-like_helical_dom_sf"/>
</dbReference>
<dbReference type="PROSITE" id="PS51720">
    <property type="entry name" value="G_AIG1"/>
    <property type="match status" value="1"/>
</dbReference>
<dbReference type="SUPFAM" id="SSF56399">
    <property type="entry name" value="ADP-ribosylation"/>
    <property type="match status" value="1"/>
</dbReference>
<dbReference type="AlphaFoldDB" id="A0A819PFW5"/>
<proteinExistence type="inferred from homology"/>
<gene>
    <name evidence="7" type="ORF">KXQ929_LOCUS29220</name>
</gene>
<dbReference type="EMBL" id="CAJOBB010002996">
    <property type="protein sequence ID" value="CAF4013447.1"/>
    <property type="molecule type" value="Genomic_DNA"/>
</dbReference>
<dbReference type="InterPro" id="IPR006703">
    <property type="entry name" value="G_AIG1"/>
</dbReference>
<dbReference type="SMART" id="SM00028">
    <property type="entry name" value="TPR"/>
    <property type="match status" value="4"/>
</dbReference>
<evidence type="ECO:0000256" key="5">
    <source>
        <dbReference type="PROSITE-ProRule" id="PRU00339"/>
    </source>
</evidence>
<dbReference type="InterPro" id="IPR019734">
    <property type="entry name" value="TPR_rpt"/>
</dbReference>
<dbReference type="Pfam" id="PF04548">
    <property type="entry name" value="AIG1"/>
    <property type="match status" value="1"/>
</dbReference>
<dbReference type="Gene3D" id="3.40.50.300">
    <property type="entry name" value="P-loop containing nucleotide triphosphate hydrolases"/>
    <property type="match status" value="1"/>
</dbReference>
<feature type="repeat" description="TPR" evidence="5">
    <location>
        <begin position="439"/>
        <end position="472"/>
    </location>
</feature>
<reference evidence="7" key="1">
    <citation type="submission" date="2021-02" db="EMBL/GenBank/DDBJ databases">
        <authorList>
            <person name="Nowell W R."/>
        </authorList>
    </citation>
    <scope>NUCLEOTIDE SEQUENCE</scope>
</reference>
<dbReference type="Gene3D" id="3.90.176.10">
    <property type="entry name" value="Toxin ADP-ribosyltransferase, Chain A, domain 1"/>
    <property type="match status" value="1"/>
</dbReference>
<comment type="caution">
    <text evidence="7">The sequence shown here is derived from an EMBL/GenBank/DDBJ whole genome shotgun (WGS) entry which is preliminary data.</text>
</comment>
<keyword evidence="2" id="KW-0677">Repeat</keyword>
<evidence type="ECO:0000313" key="8">
    <source>
        <dbReference type="Proteomes" id="UP000663868"/>
    </source>
</evidence>
<dbReference type="Pfam" id="PF13424">
    <property type="entry name" value="TPR_12"/>
    <property type="match status" value="2"/>
</dbReference>
<feature type="repeat" description="TPR" evidence="5">
    <location>
        <begin position="481"/>
        <end position="514"/>
    </location>
</feature>
<evidence type="ECO:0000256" key="4">
    <source>
        <dbReference type="ARBA" id="ARBA00022803"/>
    </source>
</evidence>
<comment type="similarity">
    <text evidence="1">Belongs to the TRAFAC class TrmE-Era-EngA-EngB-Septin-like GTPase superfamily. AIG1/Toc34/Toc159-like paraseptin GTPase family. IAN subfamily.</text>
</comment>
<evidence type="ECO:0000313" key="7">
    <source>
        <dbReference type="EMBL" id="CAF4013447.1"/>
    </source>
</evidence>
<dbReference type="GO" id="GO:0005525">
    <property type="term" value="F:GTP binding"/>
    <property type="evidence" value="ECO:0007669"/>
    <property type="project" value="InterPro"/>
</dbReference>
<evidence type="ECO:0000256" key="2">
    <source>
        <dbReference type="ARBA" id="ARBA00022737"/>
    </source>
</evidence>
<dbReference type="SUPFAM" id="SSF48452">
    <property type="entry name" value="TPR-like"/>
    <property type="match status" value="2"/>
</dbReference>
<keyword evidence="3" id="KW-0547">Nucleotide-binding</keyword>
<evidence type="ECO:0000256" key="1">
    <source>
        <dbReference type="ARBA" id="ARBA00008535"/>
    </source>
</evidence>
<evidence type="ECO:0000256" key="3">
    <source>
        <dbReference type="ARBA" id="ARBA00022741"/>
    </source>
</evidence>
<dbReference type="Proteomes" id="UP000663868">
    <property type="component" value="Unassembled WGS sequence"/>
</dbReference>
<keyword evidence="4 5" id="KW-0802">TPR repeat</keyword>
<sequence length="745" mass="85603">MFESKDHYILWLDNDINKNPEKQNILWTLQLHAHCVVQTFDNSDTCRQFIQNIKEHSNIVLIANEDDKDITVANFGDLILEQIIFICSCWHNANDIESKSTNCLKFFISDIYEQLKILHEQYFDSFDCLTVYRGQRISNLEIKQLTVGSLVSINSFMSTTFDSSVAKMIVESASECDAENSGVLMIIHVNNKSDNSSKPFAYVKHSSHFADEDEVLFMLGTVFRITDIHYDETECICLLEMELCNELDDDMKQVSEALSAEIGEDPNLGSLGSLFRVMGEYDQACIFYKRMLNELQHLPPNIEATYCHDGLGFIALEKGDYNESLIHHNRALNLKQICHLDDATPFAISCNAIGMVYTQMGRLTSSNLRYNELALEQFDKAFKIWLEVLGQDHVHVAACYNNISTIYIRQEKFDDALQKCELALNICLKLLPEYHPTMASIYHNLGNIQYFKNNYDASLSFYEKALEIKRKTLLQHHNSIAVTLRGIGLIYEFKGQFQEALEYYREANEIYGKTEYVADADRIQIEKDIIRVHEYSEQSSHRNMTVDRDDYYTNDFKIIIVGKIGTGKSSLGNTILGEKRFKSVGNIPAGATRQLEVACRNNNDKMVTVVDTPGFAMDDNDTKKLSDVTDCLRSLLQNLHDPYAVLIVLKLNHYTMQDEHIIQFIIDNLTSRSYAKCILIFTGLDNIRADDLTVDEVLHDEARPSLKQFIEKCNNRYIAVNNRQSIIERETFMKNLFHMIVTINI</sequence>
<feature type="domain" description="AIG1-type G" evidence="6">
    <location>
        <begin position="553"/>
        <end position="745"/>
    </location>
</feature>
<name>A0A819PFW5_9BILA</name>
<organism evidence="7 8">
    <name type="scientific">Adineta steineri</name>
    <dbReference type="NCBI Taxonomy" id="433720"/>
    <lineage>
        <taxon>Eukaryota</taxon>
        <taxon>Metazoa</taxon>
        <taxon>Spiralia</taxon>
        <taxon>Gnathifera</taxon>
        <taxon>Rotifera</taxon>
        <taxon>Eurotatoria</taxon>
        <taxon>Bdelloidea</taxon>
        <taxon>Adinetida</taxon>
        <taxon>Adinetidae</taxon>
        <taxon>Adineta</taxon>
    </lineage>
</organism>
<dbReference type="PANTHER" id="PTHR45641">
    <property type="entry name" value="TETRATRICOPEPTIDE REPEAT PROTEIN (AFU_ORTHOLOGUE AFUA_6G03870)"/>
    <property type="match status" value="1"/>
</dbReference>
<dbReference type="PROSITE" id="PS50005">
    <property type="entry name" value="TPR"/>
    <property type="match status" value="2"/>
</dbReference>
<dbReference type="Gene3D" id="1.25.40.10">
    <property type="entry name" value="Tetratricopeptide repeat domain"/>
    <property type="match status" value="2"/>
</dbReference>
<dbReference type="SUPFAM" id="SSF52540">
    <property type="entry name" value="P-loop containing nucleoside triphosphate hydrolases"/>
    <property type="match status" value="1"/>
</dbReference>
<evidence type="ECO:0000259" key="6">
    <source>
        <dbReference type="PROSITE" id="PS51720"/>
    </source>
</evidence>